<feature type="region of interest" description="Disordered" evidence="1">
    <location>
        <begin position="1"/>
        <end position="66"/>
    </location>
</feature>
<dbReference type="EMBL" id="JYDH01000011">
    <property type="protein sequence ID" value="KRY40843.1"/>
    <property type="molecule type" value="Genomic_DNA"/>
</dbReference>
<comment type="caution">
    <text evidence="2">The sequence shown here is derived from an EMBL/GenBank/DDBJ whole genome shotgun (WGS) entry which is preliminary data.</text>
</comment>
<sequence length="66" mass="6850">MPAQRNAPVDTGPSSPSDGCDNNPVGVTNEPARETVGVCPGNGVEGSRNRLLWPTSAVSPDMDRSE</sequence>
<gene>
    <name evidence="2" type="ORF">T01_5812</name>
</gene>
<reference evidence="2 3" key="1">
    <citation type="submission" date="2015-01" db="EMBL/GenBank/DDBJ databases">
        <title>Evolution of Trichinella species and genotypes.</title>
        <authorList>
            <person name="Korhonen P.K."/>
            <person name="Edoardo P."/>
            <person name="Giuseppe L.R."/>
            <person name="Gasser R.B."/>
        </authorList>
    </citation>
    <scope>NUCLEOTIDE SEQUENCE [LARGE SCALE GENOMIC DNA]</scope>
    <source>
        <strain evidence="2">ISS3</strain>
    </source>
</reference>
<proteinExistence type="predicted"/>
<evidence type="ECO:0000256" key="1">
    <source>
        <dbReference type="SAM" id="MobiDB-lite"/>
    </source>
</evidence>
<protein>
    <submittedName>
        <fullName evidence="2">Uncharacterized protein</fullName>
    </submittedName>
</protein>
<name>A0A0V1BUF5_TRISP</name>
<keyword evidence="3" id="KW-1185">Reference proteome</keyword>
<evidence type="ECO:0000313" key="3">
    <source>
        <dbReference type="Proteomes" id="UP000054776"/>
    </source>
</evidence>
<dbReference type="AlphaFoldDB" id="A0A0V1BUF5"/>
<accession>A0A0V1BUF5</accession>
<evidence type="ECO:0000313" key="2">
    <source>
        <dbReference type="EMBL" id="KRY40843.1"/>
    </source>
</evidence>
<organism evidence="2 3">
    <name type="scientific">Trichinella spiralis</name>
    <name type="common">Trichina worm</name>
    <dbReference type="NCBI Taxonomy" id="6334"/>
    <lineage>
        <taxon>Eukaryota</taxon>
        <taxon>Metazoa</taxon>
        <taxon>Ecdysozoa</taxon>
        <taxon>Nematoda</taxon>
        <taxon>Enoplea</taxon>
        <taxon>Dorylaimia</taxon>
        <taxon>Trichinellida</taxon>
        <taxon>Trichinellidae</taxon>
        <taxon>Trichinella</taxon>
    </lineage>
</organism>
<dbReference type="Proteomes" id="UP000054776">
    <property type="component" value="Unassembled WGS sequence"/>
</dbReference>
<dbReference type="InParanoid" id="A0A0V1BUF5"/>